<evidence type="ECO:0000313" key="2">
    <source>
        <dbReference type="Proteomes" id="UP001369815"/>
    </source>
</evidence>
<accession>A0AAX6MN18</accession>
<name>A0AAX6MN18_9PEZI</name>
<dbReference type="Proteomes" id="UP001369815">
    <property type="component" value="Unassembled WGS sequence"/>
</dbReference>
<dbReference type="AlphaFoldDB" id="A0AAX6MN18"/>
<keyword evidence="2" id="KW-1185">Reference proteome</keyword>
<reference evidence="1 2" key="1">
    <citation type="journal article" date="2024" name="Front Chem Biol">
        <title>Unveiling the potential of Daldinia eschscholtzii MFLUCC 19-0629 through bioactivity and bioinformatics studies for enhanced sustainable agriculture production.</title>
        <authorList>
            <person name="Brooks S."/>
            <person name="Weaver J.A."/>
            <person name="Klomchit A."/>
            <person name="Alharthi S.A."/>
            <person name="Onlamun T."/>
            <person name="Nurani R."/>
            <person name="Vong T.K."/>
            <person name="Alberti F."/>
            <person name="Greco C."/>
        </authorList>
    </citation>
    <scope>NUCLEOTIDE SEQUENCE [LARGE SCALE GENOMIC DNA]</scope>
    <source>
        <strain evidence="1">MFLUCC 19-0629</strain>
    </source>
</reference>
<evidence type="ECO:0000313" key="1">
    <source>
        <dbReference type="EMBL" id="KAK6954019.1"/>
    </source>
</evidence>
<organism evidence="1 2">
    <name type="scientific">Daldinia eschscholtzii</name>
    <dbReference type="NCBI Taxonomy" id="292717"/>
    <lineage>
        <taxon>Eukaryota</taxon>
        <taxon>Fungi</taxon>
        <taxon>Dikarya</taxon>
        <taxon>Ascomycota</taxon>
        <taxon>Pezizomycotina</taxon>
        <taxon>Sordariomycetes</taxon>
        <taxon>Xylariomycetidae</taxon>
        <taxon>Xylariales</taxon>
        <taxon>Hypoxylaceae</taxon>
        <taxon>Daldinia</taxon>
    </lineage>
</organism>
<comment type="caution">
    <text evidence="1">The sequence shown here is derived from an EMBL/GenBank/DDBJ whole genome shotgun (WGS) entry which is preliminary data.</text>
</comment>
<dbReference type="EMBL" id="JBANMG010000004">
    <property type="protein sequence ID" value="KAK6954019.1"/>
    <property type="molecule type" value="Genomic_DNA"/>
</dbReference>
<protein>
    <submittedName>
        <fullName evidence="1">Uncharacterized protein</fullName>
    </submittedName>
</protein>
<proteinExistence type="predicted"/>
<gene>
    <name evidence="1" type="ORF">Daesc_003981</name>
</gene>
<sequence length="295" mass="32542">MDDETFEILLADSNDESAHFRLQNEPGEMQREFITGYDRRDALRVLGRLVDVVHGRYSEDSEAAPCSLAIFEFAALGQKSTRRRYREVQIDIVFSAHGRDSARWDPGVKSIAPRGPRSLLRTTRASERKHGFETGVQLAADPVASAGVSYTYEMSDAAECGDSMIVEGTEAFVGRAAGKPNAARFALRENASQKSGVPKYLRVAVLLERRVGDEGLFLATVNVRAHVSVFADARESVRRVVGRIPPDDAVVFDPRIPPTTDKYPVDNLASVSLSRECAIESGYEDRDETDEDSGQ</sequence>